<feature type="coiled-coil region" evidence="1">
    <location>
        <begin position="250"/>
        <end position="296"/>
    </location>
</feature>
<dbReference type="PANTHER" id="PTHR47027:SF20">
    <property type="entry name" value="REVERSE TRANSCRIPTASE-LIKE PROTEIN WITH RNA-DIRECTED DNA POLYMERASE DOMAIN"/>
    <property type="match status" value="1"/>
</dbReference>
<dbReference type="PROSITE" id="PS50878">
    <property type="entry name" value="RT_POL"/>
    <property type="match status" value="1"/>
</dbReference>
<dbReference type="InterPro" id="IPR000477">
    <property type="entry name" value="RT_dom"/>
</dbReference>
<organism evidence="3 4">
    <name type="scientific">Branchiostoma lanceolatum</name>
    <name type="common">Common lancelet</name>
    <name type="synonym">Amphioxus lanceolatum</name>
    <dbReference type="NCBI Taxonomy" id="7740"/>
    <lineage>
        <taxon>Eukaryota</taxon>
        <taxon>Metazoa</taxon>
        <taxon>Chordata</taxon>
        <taxon>Cephalochordata</taxon>
        <taxon>Leptocardii</taxon>
        <taxon>Amphioxiformes</taxon>
        <taxon>Branchiostomatidae</taxon>
        <taxon>Branchiostoma</taxon>
    </lineage>
</organism>
<reference evidence="3" key="1">
    <citation type="submission" date="2022-01" db="EMBL/GenBank/DDBJ databases">
        <authorList>
            <person name="Braso-Vives M."/>
        </authorList>
    </citation>
    <scope>NUCLEOTIDE SEQUENCE</scope>
</reference>
<evidence type="ECO:0000256" key="1">
    <source>
        <dbReference type="SAM" id="Coils"/>
    </source>
</evidence>
<feature type="domain" description="Reverse transcriptase" evidence="2">
    <location>
        <begin position="434"/>
        <end position="703"/>
    </location>
</feature>
<evidence type="ECO:0000259" key="2">
    <source>
        <dbReference type="PROSITE" id="PS50878"/>
    </source>
</evidence>
<keyword evidence="1" id="KW-0175">Coiled coil</keyword>
<dbReference type="PANTHER" id="PTHR47027">
    <property type="entry name" value="REVERSE TRANSCRIPTASE DOMAIN-CONTAINING PROTEIN"/>
    <property type="match status" value="1"/>
</dbReference>
<keyword evidence="4" id="KW-1185">Reference proteome</keyword>
<dbReference type="InterPro" id="IPR043502">
    <property type="entry name" value="DNA/RNA_pol_sf"/>
</dbReference>
<dbReference type="EMBL" id="OV696695">
    <property type="protein sequence ID" value="CAH1239198.1"/>
    <property type="molecule type" value="Genomic_DNA"/>
</dbReference>
<dbReference type="OrthoDB" id="418748at2759"/>
<dbReference type="InterPro" id="IPR036691">
    <property type="entry name" value="Endo/exonu/phosph_ase_sf"/>
</dbReference>
<dbReference type="CDD" id="cd01650">
    <property type="entry name" value="RT_nLTR_like"/>
    <property type="match status" value="1"/>
</dbReference>
<evidence type="ECO:0000313" key="4">
    <source>
        <dbReference type="Proteomes" id="UP000838412"/>
    </source>
</evidence>
<sequence>MALRHGHLKLLGQEQGHHRGVGIWVSRRLAKGIQGYKSFGDRILGVRIDFEQKNSQPLVVVCAYGPTSPTCMKHPKVRDKFYSQLSAAVDFYPSRSLLYLAGDFNSKLGAGKVGQEVGRWGKGQRNENGRSLLNFCQQHGLRRAVTQARSYHIPEISTDHRMVVATICSPRKVWFMKQASRTKVIQLEDLRRNADQQDQWRSTISAAVTAQEPTTWDEAAAMLVDRGREVLGIEKRKKHKDTYVTDDPQVAKMSKEQKNLRHNIQQLKRGTVTRSVQEKLNNLTAKRRRVQNQQRKRIRELVTAKLHTQLAEIEAIKNDNARMFAAMKTLRFSGGTALTVCSPDGEVLAKPLDQAKVISNYFEGLFNIDATPVPSLTAAPLRNPVTASEVARAASRLKNGRSFGADGVPNELLKYCCSKSDDPMCTTTARIINAVFSKGEVMSALGQGILIPLQKPGKPRGPCSSLRPIVLLNGLRKLFSLIVLERCKPQVNLYLPRSQSAYRQAHSTADIVFTKRILADLVMTRMWDVHILGIDLSRAFDTVDRARLLSLLKDVVNDDDTVRMIQALLTDTTLAVRVRGEVAPQFQATVGSPQGDSLSPQLFNVYYEAALRALRRSSPPIPAEDKRLKLAAETQYADDLDFISTSSHHLEKIHEEAMKVLPEWKLHANAGKTERVHICHKKDREEEEWRRKKSIGSRLGISDDIEERIQLANLAMRKMWSMWGTQHISLELKLKLFQVYVIPVILYNAGTWGLTEQLAYKIDSWHRKQLRRLTGHIYPNCISNVKLYNKCRTSPLQNEVHRRRWFLFGHILRTPEDSPPQKVLNIAFSKKLTPRQGRPREGLLSSLIDDCKLYMKMNIRTETHVLKYLRKRARNKQDWAKMYTDLVKL</sequence>
<dbReference type="Gene3D" id="3.60.10.10">
    <property type="entry name" value="Endonuclease/exonuclease/phosphatase"/>
    <property type="match status" value="1"/>
</dbReference>
<gene>
    <name evidence="3" type="primary">Hypp5756</name>
    <name evidence="3" type="ORF">BLAG_LOCUS3557</name>
</gene>
<proteinExistence type="predicted"/>
<protein>
    <submittedName>
        <fullName evidence="3">Hypp5756 protein</fullName>
    </submittedName>
</protein>
<dbReference type="Pfam" id="PF00078">
    <property type="entry name" value="RVT_1"/>
    <property type="match status" value="1"/>
</dbReference>
<dbReference type="SUPFAM" id="SSF56219">
    <property type="entry name" value="DNase I-like"/>
    <property type="match status" value="1"/>
</dbReference>
<dbReference type="AlphaFoldDB" id="A0A8J9VRH4"/>
<accession>A0A8J9VRH4</accession>
<evidence type="ECO:0000313" key="3">
    <source>
        <dbReference type="EMBL" id="CAH1239198.1"/>
    </source>
</evidence>
<name>A0A8J9VRH4_BRALA</name>
<dbReference type="SUPFAM" id="SSF56672">
    <property type="entry name" value="DNA/RNA polymerases"/>
    <property type="match status" value="1"/>
</dbReference>
<dbReference type="Proteomes" id="UP000838412">
    <property type="component" value="Chromosome 10"/>
</dbReference>